<dbReference type="OMA" id="IYIMHTS"/>
<dbReference type="OrthoDB" id="1706066at2759"/>
<dbReference type="KEGG" id="cmt:CCM_01999"/>
<dbReference type="PROSITE" id="PS00455">
    <property type="entry name" value="AMP_BINDING"/>
    <property type="match status" value="1"/>
</dbReference>
<feature type="domain" description="AMP-dependent synthetase/ligase" evidence="2">
    <location>
        <begin position="111"/>
        <end position="524"/>
    </location>
</feature>
<dbReference type="PANTHER" id="PTHR43347:SF3">
    <property type="entry name" value="ACYL-COA SYNTHETASE SHORT-CHAIN FAMILY MEMBER 3, MITOCHONDRIAL"/>
    <property type="match status" value="1"/>
</dbReference>
<dbReference type="Pfam" id="PF16177">
    <property type="entry name" value="ACAS_N"/>
    <property type="match status" value="1"/>
</dbReference>
<dbReference type="Gene3D" id="3.40.50.12780">
    <property type="entry name" value="N-terminal domain of ligase-like"/>
    <property type="match status" value="1"/>
</dbReference>
<evidence type="ECO:0000256" key="1">
    <source>
        <dbReference type="ARBA" id="ARBA00006432"/>
    </source>
</evidence>
<proteinExistence type="inferred from homology"/>
<keyword evidence="6" id="KW-1185">Reference proteome</keyword>
<dbReference type="InterPro" id="IPR042099">
    <property type="entry name" value="ANL_N_sf"/>
</dbReference>
<dbReference type="Proteomes" id="UP000001610">
    <property type="component" value="Unassembled WGS sequence"/>
</dbReference>
<dbReference type="SUPFAM" id="SSF56801">
    <property type="entry name" value="Acetyl-CoA synthetase-like"/>
    <property type="match status" value="1"/>
</dbReference>
<feature type="domain" description="Acetyl-coenzyme A synthetase N-terminal" evidence="4">
    <location>
        <begin position="43"/>
        <end position="105"/>
    </location>
</feature>
<dbReference type="RefSeq" id="XP_006667216.1">
    <property type="nucleotide sequence ID" value="XM_006667153.1"/>
</dbReference>
<dbReference type="AlphaFoldDB" id="G3JC12"/>
<dbReference type="VEuPathDB" id="FungiDB:CCM_01999"/>
<accession>G3JC12</accession>
<comment type="similarity">
    <text evidence="1">Belongs to the ATP-dependent AMP-binding enzyme family.</text>
</comment>
<dbReference type="EMBL" id="JH126400">
    <property type="protein sequence ID" value="EGX93730.1"/>
    <property type="molecule type" value="Genomic_DNA"/>
</dbReference>
<feature type="domain" description="AMP-binding enzyme C-terminal" evidence="3">
    <location>
        <begin position="590"/>
        <end position="675"/>
    </location>
</feature>
<dbReference type="eggNOG" id="KOG1175">
    <property type="taxonomic scope" value="Eukaryota"/>
</dbReference>
<reference evidence="5 6" key="1">
    <citation type="journal article" date="2011" name="Genome Biol.">
        <title>Genome sequence of the insect pathogenic fungus Cordyceps militaris, a valued traditional Chinese medicine.</title>
        <authorList>
            <person name="Zheng P."/>
            <person name="Xia Y."/>
            <person name="Xiao G."/>
            <person name="Xiong C."/>
            <person name="Hu X."/>
            <person name="Zhang S."/>
            <person name="Zheng H."/>
            <person name="Huang Y."/>
            <person name="Zhou Y."/>
            <person name="Wang S."/>
            <person name="Zhao G.P."/>
            <person name="Liu X."/>
            <person name="St Leger R.J."/>
            <person name="Wang C."/>
        </authorList>
    </citation>
    <scope>NUCLEOTIDE SEQUENCE [LARGE SCALE GENOMIC DNA]</scope>
    <source>
        <strain evidence="5 6">CM01</strain>
    </source>
</reference>
<evidence type="ECO:0000313" key="5">
    <source>
        <dbReference type="EMBL" id="EGX93730.1"/>
    </source>
</evidence>
<keyword evidence="5" id="KW-0436">Ligase</keyword>
<protein>
    <submittedName>
        <fullName evidence="5">Acetate-CoA ligase</fullName>
    </submittedName>
</protein>
<name>G3JC12_CORMM</name>
<sequence length="736" mass="79339">MVNAPSKNGTWASASVTPLLSMSRRIALPVVHRRQRTMPHLQDEVLRESLQAPESFWAAQAAQLHWHRQPDATLRTSDRTLADGGTPHPDWEWFPGGELSTCYNCVDRHVLAGRGDAVAIYYDSPVTGTKETYTYAQLLEQVETLAGALREEGVKKGDVVMVYMPMIPAALIGILAINRLGAVHCVVFGGFAGAALAARIDACKPVLLLTASCGIDGNKPPIAYRPLVEAALRLAAHPPRRTIIWQREQLRWGKTSRVSQSSWQKWLRSAKERGLRAACVPVGSSDPVYVIHTSGTTGAPKGVRRDAAGHAVGLHLSMRYLFGVRGPGDVVCTASDIGWVVGHSYIVYAPLLVGAATVLYEGKPVGTPDASALWRLVDEYKVSVLFTAPTALRAIRRDDPHSACLARVGVRGGLRSLRALFLAGERSEPRLVQMYQDLLDKYAAQPAAHVIDNWWSTEVGSPMTGRALAPHAAARDDTGDHALLPPPIRPGSAGKAMPGFDIRVVDDDGQELARGSMGNIVLGMPLAPTAFRTLWGDEARFHKSYLARFGGRWMDTGDAGMIDDEGYVHVMSRHDDVLNVSAHRLSSGGIEQAVSSHPLVAECCVVGVPDALKGQLPFAFITLSTGGDAHPVSAMPEAGVAAEIQALVRAQVGAIATLGGIVQGRGVIPKTRSGKTLRRVLRELVDNAVHGDFDREVTVPSTVEDPAAVEVARAKIREYFETMGHKHKPVEAKAKL</sequence>
<organism evidence="5 6">
    <name type="scientific">Cordyceps militaris (strain CM01)</name>
    <name type="common">Caterpillar fungus</name>
    <dbReference type="NCBI Taxonomy" id="983644"/>
    <lineage>
        <taxon>Eukaryota</taxon>
        <taxon>Fungi</taxon>
        <taxon>Dikarya</taxon>
        <taxon>Ascomycota</taxon>
        <taxon>Pezizomycotina</taxon>
        <taxon>Sordariomycetes</taxon>
        <taxon>Hypocreomycetidae</taxon>
        <taxon>Hypocreales</taxon>
        <taxon>Cordycipitaceae</taxon>
        <taxon>Cordyceps</taxon>
    </lineage>
</organism>
<dbReference type="Pfam" id="PF13193">
    <property type="entry name" value="AMP-binding_C"/>
    <property type="match status" value="1"/>
</dbReference>
<evidence type="ECO:0000259" key="4">
    <source>
        <dbReference type="Pfam" id="PF16177"/>
    </source>
</evidence>
<dbReference type="InterPro" id="IPR000873">
    <property type="entry name" value="AMP-dep_synth/lig_dom"/>
</dbReference>
<dbReference type="InterPro" id="IPR020845">
    <property type="entry name" value="AMP-binding_CS"/>
</dbReference>
<dbReference type="InParanoid" id="G3JC12"/>
<dbReference type="HOGENOM" id="CLU_000022_3_5_1"/>
<dbReference type="GO" id="GO:0050218">
    <property type="term" value="F:propionate-CoA ligase activity"/>
    <property type="evidence" value="ECO:0007669"/>
    <property type="project" value="TreeGrafter"/>
</dbReference>
<gene>
    <name evidence="5" type="ORF">CCM_01999</name>
</gene>
<dbReference type="Pfam" id="PF00501">
    <property type="entry name" value="AMP-binding"/>
    <property type="match status" value="1"/>
</dbReference>
<dbReference type="InterPro" id="IPR032387">
    <property type="entry name" value="ACAS_N"/>
</dbReference>
<evidence type="ECO:0000313" key="6">
    <source>
        <dbReference type="Proteomes" id="UP000001610"/>
    </source>
</evidence>
<dbReference type="GeneID" id="18164028"/>
<dbReference type="InterPro" id="IPR045851">
    <property type="entry name" value="AMP-bd_C_sf"/>
</dbReference>
<evidence type="ECO:0000259" key="2">
    <source>
        <dbReference type="Pfam" id="PF00501"/>
    </source>
</evidence>
<dbReference type="STRING" id="983644.G3JC12"/>
<dbReference type="Gene3D" id="3.30.300.30">
    <property type="match status" value="1"/>
</dbReference>
<evidence type="ECO:0000259" key="3">
    <source>
        <dbReference type="Pfam" id="PF13193"/>
    </source>
</evidence>
<dbReference type="PANTHER" id="PTHR43347">
    <property type="entry name" value="ACYL-COA SYNTHETASE"/>
    <property type="match status" value="1"/>
</dbReference>
<dbReference type="InterPro" id="IPR025110">
    <property type="entry name" value="AMP-bd_C"/>
</dbReference>